<reference evidence="1" key="2">
    <citation type="journal article" date="2022" name="New Phytol.">
        <title>Evolutionary transition to the ectomycorrhizal habit in the genomes of a hyperdiverse lineage of mushroom-forming fungi.</title>
        <authorList>
            <person name="Looney B."/>
            <person name="Miyauchi S."/>
            <person name="Morin E."/>
            <person name="Drula E."/>
            <person name="Courty P.E."/>
            <person name="Kohler A."/>
            <person name="Kuo A."/>
            <person name="LaButti K."/>
            <person name="Pangilinan J."/>
            <person name="Lipzen A."/>
            <person name="Riley R."/>
            <person name="Andreopoulos W."/>
            <person name="He G."/>
            <person name="Johnson J."/>
            <person name="Nolan M."/>
            <person name="Tritt A."/>
            <person name="Barry K.W."/>
            <person name="Grigoriev I.V."/>
            <person name="Nagy L.G."/>
            <person name="Hibbett D."/>
            <person name="Henrissat B."/>
            <person name="Matheny P.B."/>
            <person name="Labbe J."/>
            <person name="Martin F.M."/>
        </authorList>
    </citation>
    <scope>NUCLEOTIDE SEQUENCE</scope>
    <source>
        <strain evidence="1">EC-137</strain>
    </source>
</reference>
<organism evidence="1 2">
    <name type="scientific">Vararia minispora EC-137</name>
    <dbReference type="NCBI Taxonomy" id="1314806"/>
    <lineage>
        <taxon>Eukaryota</taxon>
        <taxon>Fungi</taxon>
        <taxon>Dikarya</taxon>
        <taxon>Basidiomycota</taxon>
        <taxon>Agaricomycotina</taxon>
        <taxon>Agaricomycetes</taxon>
        <taxon>Russulales</taxon>
        <taxon>Lachnocladiaceae</taxon>
        <taxon>Vararia</taxon>
    </lineage>
</organism>
<evidence type="ECO:0000313" key="1">
    <source>
        <dbReference type="EMBL" id="KAI0028959.1"/>
    </source>
</evidence>
<dbReference type="Proteomes" id="UP000814128">
    <property type="component" value="Unassembled WGS sequence"/>
</dbReference>
<reference evidence="1" key="1">
    <citation type="submission" date="2021-02" db="EMBL/GenBank/DDBJ databases">
        <authorList>
            <consortium name="DOE Joint Genome Institute"/>
            <person name="Ahrendt S."/>
            <person name="Looney B.P."/>
            <person name="Miyauchi S."/>
            <person name="Morin E."/>
            <person name="Drula E."/>
            <person name="Courty P.E."/>
            <person name="Chicoki N."/>
            <person name="Fauchery L."/>
            <person name="Kohler A."/>
            <person name="Kuo A."/>
            <person name="Labutti K."/>
            <person name="Pangilinan J."/>
            <person name="Lipzen A."/>
            <person name="Riley R."/>
            <person name="Andreopoulos W."/>
            <person name="He G."/>
            <person name="Johnson J."/>
            <person name="Barry K.W."/>
            <person name="Grigoriev I.V."/>
            <person name="Nagy L."/>
            <person name="Hibbett D."/>
            <person name="Henrissat B."/>
            <person name="Matheny P.B."/>
            <person name="Labbe J."/>
            <person name="Martin F."/>
        </authorList>
    </citation>
    <scope>NUCLEOTIDE SEQUENCE</scope>
    <source>
        <strain evidence="1">EC-137</strain>
    </source>
</reference>
<dbReference type="EMBL" id="MU273710">
    <property type="protein sequence ID" value="KAI0028959.1"/>
    <property type="molecule type" value="Genomic_DNA"/>
</dbReference>
<protein>
    <submittedName>
        <fullName evidence="1">Uncharacterized protein</fullName>
    </submittedName>
</protein>
<proteinExistence type="predicted"/>
<name>A0ACB8QAY3_9AGAM</name>
<accession>A0ACB8QAY3</accession>
<sequence length="267" mass="28362">MPAPRLPTTTLRRVALVTGAAQGIGRAIARRLARDGAALVLNDVPARRPALEALRAELPRAEVLCADVSDEAQVEGMVRDTVRTLGALDVMVANAGISIPAGVVGARAEDVERTLHVNVLGTFFCYKHAARQMIAQGRGGRIIGASSECGKRGYEYMLAYCASKFAVRGMTQSAAAELARHRITVNAYAPGIIDTNIWDVFKPEHDSSPEATAVREVRGLIQTTPVGRIGQPDDVAALVAYLASENSGYMTGQTVRHSSLAPYPSVG</sequence>
<evidence type="ECO:0000313" key="2">
    <source>
        <dbReference type="Proteomes" id="UP000814128"/>
    </source>
</evidence>
<keyword evidence="2" id="KW-1185">Reference proteome</keyword>
<comment type="caution">
    <text evidence="1">The sequence shown here is derived from an EMBL/GenBank/DDBJ whole genome shotgun (WGS) entry which is preliminary data.</text>
</comment>
<gene>
    <name evidence="1" type="ORF">K488DRAFT_57471</name>
</gene>